<keyword evidence="2" id="KW-1185">Reference proteome</keyword>
<comment type="caution">
    <text evidence="1">The sequence shown here is derived from an EMBL/GenBank/DDBJ whole genome shotgun (WGS) entry which is preliminary data.</text>
</comment>
<evidence type="ECO:0000313" key="2">
    <source>
        <dbReference type="Proteomes" id="UP000024635"/>
    </source>
</evidence>
<dbReference type="AlphaFoldDB" id="A0A016RX75"/>
<dbReference type="Proteomes" id="UP000024635">
    <property type="component" value="Unassembled WGS sequence"/>
</dbReference>
<accession>A0A016RX75</accession>
<sequence length="74" mass="8490">MNTCLLLQIFNQQFYTSSGQIHGKPMHTHAEPIRLRKSDANSIENPRKTHDFLGPCIGFAWVLHGFRMDLPLLV</sequence>
<dbReference type="EMBL" id="JARK01001689">
    <property type="protein sequence ID" value="EYB82702.1"/>
    <property type="molecule type" value="Genomic_DNA"/>
</dbReference>
<protein>
    <submittedName>
        <fullName evidence="1">Uncharacterized protein</fullName>
    </submittedName>
</protein>
<proteinExistence type="predicted"/>
<name>A0A016RX75_9BILA</name>
<evidence type="ECO:0000313" key="1">
    <source>
        <dbReference type="EMBL" id="EYB82702.1"/>
    </source>
</evidence>
<organism evidence="1 2">
    <name type="scientific">Ancylostoma ceylanicum</name>
    <dbReference type="NCBI Taxonomy" id="53326"/>
    <lineage>
        <taxon>Eukaryota</taxon>
        <taxon>Metazoa</taxon>
        <taxon>Ecdysozoa</taxon>
        <taxon>Nematoda</taxon>
        <taxon>Chromadorea</taxon>
        <taxon>Rhabditida</taxon>
        <taxon>Rhabditina</taxon>
        <taxon>Rhabditomorpha</taxon>
        <taxon>Strongyloidea</taxon>
        <taxon>Ancylostomatidae</taxon>
        <taxon>Ancylostomatinae</taxon>
        <taxon>Ancylostoma</taxon>
    </lineage>
</organism>
<reference evidence="2" key="1">
    <citation type="journal article" date="2015" name="Nat. Genet.">
        <title>The genome and transcriptome of the zoonotic hookworm Ancylostoma ceylanicum identify infection-specific gene families.</title>
        <authorList>
            <person name="Schwarz E.M."/>
            <person name="Hu Y."/>
            <person name="Antoshechkin I."/>
            <person name="Miller M.M."/>
            <person name="Sternberg P.W."/>
            <person name="Aroian R.V."/>
        </authorList>
    </citation>
    <scope>NUCLEOTIDE SEQUENCE</scope>
    <source>
        <strain evidence="2">HY135</strain>
    </source>
</reference>
<gene>
    <name evidence="1" type="primary">Acey_s0353.g3299</name>
    <name evidence="1" type="ORF">Y032_0353g3299</name>
</gene>